<feature type="compositionally biased region" description="Basic and acidic residues" evidence="2">
    <location>
        <begin position="240"/>
        <end position="266"/>
    </location>
</feature>
<dbReference type="PANTHER" id="PTHR22599">
    <property type="entry name" value="MPS ONE BINDER KINASE ACTIVATOR-LIKE MOB"/>
    <property type="match status" value="1"/>
</dbReference>
<dbReference type="Gene3D" id="1.20.140.30">
    <property type="entry name" value="MOB kinase activator"/>
    <property type="match status" value="1"/>
</dbReference>
<keyword evidence="1" id="KW-0862">Zinc</keyword>
<feature type="region of interest" description="Disordered" evidence="2">
    <location>
        <begin position="456"/>
        <end position="552"/>
    </location>
</feature>
<feature type="binding site" evidence="1">
    <location>
        <position position="120"/>
    </location>
    <ligand>
        <name>Zn(2+)</name>
        <dbReference type="ChEBI" id="CHEBI:29105"/>
    </ligand>
</feature>
<dbReference type="InterPro" id="IPR036703">
    <property type="entry name" value="MOB_kinase_act_sf"/>
</dbReference>
<keyword evidence="4" id="KW-1185">Reference proteome</keyword>
<evidence type="ECO:0000313" key="3">
    <source>
        <dbReference type="EMBL" id="KAF4616600.1"/>
    </source>
</evidence>
<dbReference type="AlphaFoldDB" id="A0A8H4QTU2"/>
<comment type="caution">
    <text evidence="3">The sequence shown here is derived from an EMBL/GenBank/DDBJ whole genome shotgun (WGS) entry which is preliminary data.</text>
</comment>
<feature type="binding site" evidence="1">
    <location>
        <position position="199"/>
    </location>
    <ligand>
        <name>Zn(2+)</name>
        <dbReference type="ChEBI" id="CHEBI:29105"/>
    </ligand>
</feature>
<feature type="region of interest" description="Disordered" evidence="2">
    <location>
        <begin position="57"/>
        <end position="81"/>
    </location>
</feature>
<dbReference type="SUPFAM" id="SSF101152">
    <property type="entry name" value="Mob1/phocein"/>
    <property type="match status" value="1"/>
</dbReference>
<reference evidence="3 4" key="1">
    <citation type="submission" date="2019-12" db="EMBL/GenBank/DDBJ databases">
        <authorList>
            <person name="Floudas D."/>
            <person name="Bentzer J."/>
            <person name="Ahren D."/>
            <person name="Johansson T."/>
            <person name="Persson P."/>
            <person name="Tunlid A."/>
        </authorList>
    </citation>
    <scope>NUCLEOTIDE SEQUENCE [LARGE SCALE GENOMIC DNA]</scope>
    <source>
        <strain evidence="3 4">CBS 102.39</strain>
    </source>
</reference>
<keyword evidence="1" id="KW-0479">Metal-binding</keyword>
<dbReference type="InterPro" id="IPR005301">
    <property type="entry name" value="MOB_kinase_act_fam"/>
</dbReference>
<evidence type="ECO:0000256" key="2">
    <source>
        <dbReference type="SAM" id="MobiDB-lite"/>
    </source>
</evidence>
<protein>
    <recommendedName>
        <fullName evidence="5">Mob1/phocein</fullName>
    </recommendedName>
</protein>
<dbReference type="Proteomes" id="UP000521872">
    <property type="component" value="Unassembled WGS sequence"/>
</dbReference>
<feature type="region of interest" description="Disordered" evidence="2">
    <location>
        <begin position="235"/>
        <end position="315"/>
    </location>
</feature>
<dbReference type="Pfam" id="PF03637">
    <property type="entry name" value="Mob1_phocein"/>
    <property type="match status" value="1"/>
</dbReference>
<evidence type="ECO:0000256" key="1">
    <source>
        <dbReference type="PIRSR" id="PIRSR605301-1"/>
    </source>
</evidence>
<evidence type="ECO:0000313" key="4">
    <source>
        <dbReference type="Proteomes" id="UP000521872"/>
    </source>
</evidence>
<sequence length="552" mass="60214">MTATIQRPLRGSRISTFYPVKNLPSLSSLDSAFQLQEYISLLIRLDVHDVERIVSLPGSTSKDKDNDENGESSDKDGEKGKSEVTIDESCWIYEHLRRLAQDLSHPLITTLQQECTRASCPEMKAGEWLYLCVAHGNDGAMEQCCAIDYILHTVDSATALLNSPRTFPSRLSIPQTSHRHFASLARRLGRIFAHAYFHHREAFEQAEAESSLYARFLALTSKFDLVPAEFLVIPPNQYNHDSRDRSSSPDRGYPDDRRQQQLHENEEQSSAQGQKDEQRNQNAAVEDNLGPVGSASPNGGIGETPGSASRSRFGRNRTDTMVFADAEATALADELAAKARQGELEPDYEAETPQTARPGEKSQDDEEEDEEQQDLDSEAQFEISLSPDEEILENVDISSIPTIVDAEEVVPSEQEKVVESIPASTSQAPAAFGEFTPEAIAIAVASLSPPATISIMLQTPESDIPVETQAEDAKDENSPPLPSETASDAPVEAEPAVADVTDSKDAEVKEEPAPSANTEPAPETKADEDEISAVPPATEGDEPEPVTDTPSS</sequence>
<feature type="compositionally biased region" description="Acidic residues" evidence="2">
    <location>
        <begin position="363"/>
        <end position="379"/>
    </location>
</feature>
<feature type="compositionally biased region" description="Low complexity" evidence="2">
    <location>
        <begin position="488"/>
        <end position="500"/>
    </location>
</feature>
<dbReference type="EMBL" id="JAACJL010000031">
    <property type="protein sequence ID" value="KAF4616600.1"/>
    <property type="molecule type" value="Genomic_DNA"/>
</dbReference>
<feature type="compositionally biased region" description="Basic and acidic residues" evidence="2">
    <location>
        <begin position="501"/>
        <end position="512"/>
    </location>
</feature>
<evidence type="ECO:0008006" key="5">
    <source>
        <dbReference type="Google" id="ProtNLM"/>
    </source>
</evidence>
<name>A0A8H4QTU2_9AGAR</name>
<feature type="binding site" evidence="1">
    <location>
        <position position="194"/>
    </location>
    <ligand>
        <name>Zn(2+)</name>
        <dbReference type="ChEBI" id="CHEBI:29105"/>
    </ligand>
</feature>
<proteinExistence type="predicted"/>
<organism evidence="3 4">
    <name type="scientific">Agrocybe pediades</name>
    <dbReference type="NCBI Taxonomy" id="84607"/>
    <lineage>
        <taxon>Eukaryota</taxon>
        <taxon>Fungi</taxon>
        <taxon>Dikarya</taxon>
        <taxon>Basidiomycota</taxon>
        <taxon>Agaricomycotina</taxon>
        <taxon>Agaricomycetes</taxon>
        <taxon>Agaricomycetidae</taxon>
        <taxon>Agaricales</taxon>
        <taxon>Agaricineae</taxon>
        <taxon>Strophariaceae</taxon>
        <taxon>Agrocybe</taxon>
    </lineage>
</organism>
<dbReference type="SMART" id="SM01388">
    <property type="entry name" value="Mob1_phocein"/>
    <property type="match status" value="1"/>
</dbReference>
<accession>A0A8H4QTU2</accession>
<gene>
    <name evidence="3" type="ORF">D9613_008281</name>
</gene>
<feature type="compositionally biased region" description="Basic and acidic residues" evidence="2">
    <location>
        <begin position="61"/>
        <end position="81"/>
    </location>
</feature>
<feature type="binding site" evidence="1">
    <location>
        <position position="115"/>
    </location>
    <ligand>
        <name>Zn(2+)</name>
        <dbReference type="ChEBI" id="CHEBI:29105"/>
    </ligand>
</feature>
<feature type="region of interest" description="Disordered" evidence="2">
    <location>
        <begin position="410"/>
        <end position="429"/>
    </location>
</feature>
<feature type="region of interest" description="Disordered" evidence="2">
    <location>
        <begin position="343"/>
        <end position="397"/>
    </location>
</feature>